<keyword evidence="2" id="KW-1185">Reference proteome</keyword>
<gene>
    <name evidence="1" type="ORF">L1987_35127</name>
</gene>
<sequence>MKVILTKSYFFGLFNNNLTNVISFWQLDTPQKSYTLKQVVWYGLRWVLSLFLMEIMTHFFYYNAFAISGIWKQLSPMEVFIVGYGVRAHGPKLHVAQFFSHLALLPLLGTASGKTGMLPLTNGLCCEVDNVFKEFIFRELRAVSGAITITCLMVANLVGFVIGPSGISWLKSVFLRAEGLPTLFGLLVTFYVGTKASDFLLTTSPYKDSREKRRRRIIFYDTIKAYWFKNSSAKLDKLTTEAQGVKMTESQKTDPPVKSKEKNSLLGLSIILGPIADIDIDKDFLGSWKSISMGDDGMDFDFGPTTKGKQKAFKFDKMDMDFSLDADFDKLPSFKMDMSGLDISSPTKKSGKSKESSKKVSCGSQIWVLSRKRQIDDNTNKSKDKEGYSNASSSGGSGDFLAKDVDASEDDDISLKHPASRGVTNSEVDTQTDNIKDPDPINEDDNLKSFIDESSLLKPANSEEQETHRTIEHLQESPSSEKRYSPEPLAQKVVQDPHVRSEDSNVSADATYSDVQEEEFGTLVRMVSLSTGDEQNDNVRPVAELLPTRIFSAHMKAQTEKGEMCKMRDDNVIAERIDDSDTSKADLHLENYVTPGIENLAHEDMADKRNADSFSKLQGDLLGSGTTIDGLASDKERGNIPILSKYFKKQNGSEPVLQQASASSTKQITIGNKRTNTLPSNPASEKSEFSRSLESGSKFTGSLRECLNADNMTPRNEPTVTTMAHEEASASSTKLISIGNKRTDTLPSNPALQKRECLNADNIRSRNERMVTTTAHDIMKEKPVSKGSDQNTEHINAHRSDVHPSTSIEKLRTNISLNIINPGTSTHNMRKAVVKENRISPTKAEMKASEVSTSRATEPKLKPLNSLLPKGLTSIMRNKDQNPEMQGSTVLKRNFSLDTKKQAPPTPTLKRKIFEESVDIPRLTPLKRLSASPCSNNIRASSETVVKEQGCNHMSVAHDKSPRLDVSLTEIDISSSIENDGIFEKAEACSKELEDEQKVIADVFFSMQICNMLKKKHEEANDILVRAIKFAELLMLNTSVCLLLVEDLSCYDDFSIMEDNSLTLKLISLLVIVSLVAVLVAVYHFIIVSWCNRRRTLIPPHHVHHQSHRQNNDYSLENSVVLLIPAHKHQKGPGLDAKGGDGDDDATCSICLCEFEEDEELRTLPECLNSFHVPCIDMWLYSHSTCPICRTDAIPSSQILFQILDSDSDVEVGQEASSVVHVSSA</sequence>
<name>A0ACB9HV10_9ASTR</name>
<protein>
    <submittedName>
        <fullName evidence="1">Uncharacterized protein</fullName>
    </submittedName>
</protein>
<dbReference type="EMBL" id="CM042028">
    <property type="protein sequence ID" value="KAI3799823.1"/>
    <property type="molecule type" value="Genomic_DNA"/>
</dbReference>
<accession>A0ACB9HV10</accession>
<evidence type="ECO:0000313" key="2">
    <source>
        <dbReference type="Proteomes" id="UP001056120"/>
    </source>
</evidence>
<evidence type="ECO:0000313" key="1">
    <source>
        <dbReference type="EMBL" id="KAI3799823.1"/>
    </source>
</evidence>
<organism evidence="1 2">
    <name type="scientific">Smallanthus sonchifolius</name>
    <dbReference type="NCBI Taxonomy" id="185202"/>
    <lineage>
        <taxon>Eukaryota</taxon>
        <taxon>Viridiplantae</taxon>
        <taxon>Streptophyta</taxon>
        <taxon>Embryophyta</taxon>
        <taxon>Tracheophyta</taxon>
        <taxon>Spermatophyta</taxon>
        <taxon>Magnoliopsida</taxon>
        <taxon>eudicotyledons</taxon>
        <taxon>Gunneridae</taxon>
        <taxon>Pentapetalae</taxon>
        <taxon>asterids</taxon>
        <taxon>campanulids</taxon>
        <taxon>Asterales</taxon>
        <taxon>Asteraceae</taxon>
        <taxon>Asteroideae</taxon>
        <taxon>Heliantheae alliance</taxon>
        <taxon>Millerieae</taxon>
        <taxon>Smallanthus</taxon>
    </lineage>
</organism>
<comment type="caution">
    <text evidence="1">The sequence shown here is derived from an EMBL/GenBank/DDBJ whole genome shotgun (WGS) entry which is preliminary data.</text>
</comment>
<reference evidence="2" key="1">
    <citation type="journal article" date="2022" name="Mol. Ecol. Resour.">
        <title>The genomes of chicory, endive, great burdock and yacon provide insights into Asteraceae palaeo-polyploidization history and plant inulin production.</title>
        <authorList>
            <person name="Fan W."/>
            <person name="Wang S."/>
            <person name="Wang H."/>
            <person name="Wang A."/>
            <person name="Jiang F."/>
            <person name="Liu H."/>
            <person name="Zhao H."/>
            <person name="Xu D."/>
            <person name="Zhang Y."/>
        </authorList>
    </citation>
    <scope>NUCLEOTIDE SEQUENCE [LARGE SCALE GENOMIC DNA]</scope>
    <source>
        <strain evidence="2">cv. Yunnan</strain>
    </source>
</reference>
<reference evidence="1 2" key="2">
    <citation type="journal article" date="2022" name="Mol. Ecol. Resour.">
        <title>The genomes of chicory, endive, great burdock and yacon provide insights into Asteraceae paleo-polyploidization history and plant inulin production.</title>
        <authorList>
            <person name="Fan W."/>
            <person name="Wang S."/>
            <person name="Wang H."/>
            <person name="Wang A."/>
            <person name="Jiang F."/>
            <person name="Liu H."/>
            <person name="Zhao H."/>
            <person name="Xu D."/>
            <person name="Zhang Y."/>
        </authorList>
    </citation>
    <scope>NUCLEOTIDE SEQUENCE [LARGE SCALE GENOMIC DNA]</scope>
    <source>
        <strain evidence="2">cv. Yunnan</strain>
        <tissue evidence="1">Leaves</tissue>
    </source>
</reference>
<dbReference type="Proteomes" id="UP001056120">
    <property type="component" value="Linkage Group LG11"/>
</dbReference>
<proteinExistence type="predicted"/>